<evidence type="ECO:0008006" key="4">
    <source>
        <dbReference type="Google" id="ProtNLM"/>
    </source>
</evidence>
<dbReference type="Proteomes" id="UP000284605">
    <property type="component" value="Unassembled WGS sequence"/>
</dbReference>
<dbReference type="OrthoDB" id="7279180at2"/>
<feature type="chain" id="PRO_5019462160" description="Fibronectin-binding protein" evidence="1">
    <location>
        <begin position="27"/>
        <end position="131"/>
    </location>
</feature>
<keyword evidence="1" id="KW-0732">Signal</keyword>
<evidence type="ECO:0000313" key="2">
    <source>
        <dbReference type="EMBL" id="RJF88942.1"/>
    </source>
</evidence>
<reference evidence="2 3" key="1">
    <citation type="submission" date="2018-09" db="EMBL/GenBank/DDBJ databases">
        <authorList>
            <person name="Zhu H."/>
        </authorList>
    </citation>
    <scope>NUCLEOTIDE SEQUENCE [LARGE SCALE GENOMIC DNA]</scope>
    <source>
        <strain evidence="2 3">K1W22B-8</strain>
    </source>
</reference>
<sequence length="131" mass="13576">MPVATMMRRTVLGAALAMGLAGAALAQGADDLSGTYQVQGQNPGSGQGTYGADITVKMVGEVYQLTWASGDQQAVGSGLRLGDTFAVTWQDPKSKESAIAVYIIMPDGGLKGRWAPLGAESAGTEDWTRKP</sequence>
<evidence type="ECO:0000256" key="1">
    <source>
        <dbReference type="SAM" id="SignalP"/>
    </source>
</evidence>
<feature type="signal peptide" evidence="1">
    <location>
        <begin position="1"/>
        <end position="26"/>
    </location>
</feature>
<protein>
    <recommendedName>
        <fullName evidence="4">Fibronectin-binding protein</fullName>
    </recommendedName>
</protein>
<comment type="caution">
    <text evidence="2">The sequence shown here is derived from an EMBL/GenBank/DDBJ whole genome shotgun (WGS) entry which is preliminary data.</text>
</comment>
<accession>A0A418WG35</accession>
<proteinExistence type="predicted"/>
<dbReference type="RefSeq" id="WP_119779968.1">
    <property type="nucleotide sequence ID" value="NZ_QYUK01000011.1"/>
</dbReference>
<gene>
    <name evidence="2" type="ORF">D3874_19805</name>
</gene>
<organism evidence="2 3">
    <name type="scientific">Oleomonas cavernae</name>
    <dbReference type="NCBI Taxonomy" id="2320859"/>
    <lineage>
        <taxon>Bacteria</taxon>
        <taxon>Pseudomonadati</taxon>
        <taxon>Pseudomonadota</taxon>
        <taxon>Alphaproteobacteria</taxon>
        <taxon>Acetobacterales</taxon>
        <taxon>Acetobacteraceae</taxon>
        <taxon>Oleomonas</taxon>
    </lineage>
</organism>
<dbReference type="EMBL" id="QYUK01000011">
    <property type="protein sequence ID" value="RJF88942.1"/>
    <property type="molecule type" value="Genomic_DNA"/>
</dbReference>
<keyword evidence="3" id="KW-1185">Reference proteome</keyword>
<evidence type="ECO:0000313" key="3">
    <source>
        <dbReference type="Proteomes" id="UP000284605"/>
    </source>
</evidence>
<name>A0A418WG35_9PROT</name>
<dbReference type="AlphaFoldDB" id="A0A418WG35"/>